<feature type="domain" description="CobW C-terminal" evidence="2">
    <location>
        <begin position="223"/>
        <end position="292"/>
    </location>
</feature>
<dbReference type="AlphaFoldDB" id="A0A0U1KZE5"/>
<dbReference type="PANTHER" id="PTHR13748">
    <property type="entry name" value="COBW-RELATED"/>
    <property type="match status" value="1"/>
</dbReference>
<dbReference type="Pfam" id="PF07683">
    <property type="entry name" value="CobW_C"/>
    <property type="match status" value="1"/>
</dbReference>
<dbReference type="RefSeq" id="WP_021168474.1">
    <property type="nucleotide sequence ID" value="NZ_CTRP01000011.1"/>
</dbReference>
<dbReference type="InterPro" id="IPR051316">
    <property type="entry name" value="Zinc-reg_GTPase_activator"/>
</dbReference>
<dbReference type="Gene3D" id="3.40.50.300">
    <property type="entry name" value="P-loop containing nucleotide triphosphate hydrolases"/>
    <property type="match status" value="1"/>
</dbReference>
<keyword evidence="4" id="KW-1185">Reference proteome</keyword>
<evidence type="ECO:0000259" key="2">
    <source>
        <dbReference type="Pfam" id="PF07683"/>
    </source>
</evidence>
<dbReference type="InterPro" id="IPR003495">
    <property type="entry name" value="CobW/HypB/UreG_nucleotide-bd"/>
</dbReference>
<dbReference type="Pfam" id="PF02492">
    <property type="entry name" value="cobW"/>
    <property type="match status" value="1"/>
</dbReference>
<evidence type="ECO:0000259" key="1">
    <source>
        <dbReference type="Pfam" id="PF02492"/>
    </source>
</evidence>
<dbReference type="EMBL" id="CTRP01000011">
    <property type="protein sequence ID" value="CQR72787.1"/>
    <property type="molecule type" value="Genomic_DNA"/>
</dbReference>
<dbReference type="Proteomes" id="UP000049855">
    <property type="component" value="Unassembled WGS sequence"/>
</dbReference>
<evidence type="ECO:0000313" key="3">
    <source>
        <dbReference type="EMBL" id="CQR72787.1"/>
    </source>
</evidence>
<dbReference type="InterPro" id="IPR011629">
    <property type="entry name" value="CobW-like_C"/>
</dbReference>
<dbReference type="SUPFAM" id="SSF90002">
    <property type="entry name" value="Hypothetical protein YjiA, C-terminal domain"/>
    <property type="match status" value="1"/>
</dbReference>
<proteinExistence type="predicted"/>
<feature type="domain" description="CobW/HypB/UreG nucleotide-binding" evidence="1">
    <location>
        <begin position="9"/>
        <end position="184"/>
    </location>
</feature>
<dbReference type="CDD" id="cd03112">
    <property type="entry name" value="CobW-like"/>
    <property type="match status" value="1"/>
</dbReference>
<sequence>MNRKPIKLYLLTGFLGAGKTTFLKQIIASLVNNKIGILMNEFGKISVDGVLLQQNGVDILEINNGSVFCSCLKGAFIDALITYSELPIEYLFVEASGMADPSSIEHILNSIIGKVKGQKYDYQGAICVVDALNFLDQVDVLLPIERQIAASSFIMLNKVDLIDNQVLSEVEQKIRSINSEAELLKTKHCEGGLDFLQQKLKNVSGAGSEQCCNTPANRPVAHILSVAGSFDREKFMGFLQSLVPWTLRIKGFFLLNDGWMQVDMVGSQIDIKSTDITRTVSELVIISGQGLPALQEIYMNWDKSFEVEMSLN</sequence>
<name>A0A0U1KZE5_9FIRM</name>
<dbReference type="PANTHER" id="PTHR13748:SF62">
    <property type="entry name" value="COBW DOMAIN-CONTAINING PROTEIN"/>
    <property type="match status" value="1"/>
</dbReference>
<protein>
    <submittedName>
        <fullName evidence="3">Putative metal chaperone, involved in Zn homeostasis, GTPase of COG0523 family</fullName>
    </submittedName>
</protein>
<dbReference type="InterPro" id="IPR027417">
    <property type="entry name" value="P-loop_NTPase"/>
</dbReference>
<dbReference type="GO" id="GO:0005737">
    <property type="term" value="C:cytoplasm"/>
    <property type="evidence" value="ECO:0007669"/>
    <property type="project" value="TreeGrafter"/>
</dbReference>
<accession>A0A0U1KZE5</accession>
<gene>
    <name evidence="3" type="ORF">SpAn4DRAFT_3247</name>
</gene>
<evidence type="ECO:0000313" key="4">
    <source>
        <dbReference type="Proteomes" id="UP000049855"/>
    </source>
</evidence>
<dbReference type="SUPFAM" id="SSF52540">
    <property type="entry name" value="P-loop containing nucleoside triphosphate hydrolases"/>
    <property type="match status" value="1"/>
</dbReference>
<reference evidence="4" key="1">
    <citation type="submission" date="2015-03" db="EMBL/GenBank/DDBJ databases">
        <authorList>
            <person name="Nijsse Bart"/>
        </authorList>
    </citation>
    <scope>NUCLEOTIDE SEQUENCE [LARGE SCALE GENOMIC DNA]</scope>
</reference>
<organism evidence="3 4">
    <name type="scientific">Sporomusa ovata</name>
    <dbReference type="NCBI Taxonomy" id="2378"/>
    <lineage>
        <taxon>Bacteria</taxon>
        <taxon>Bacillati</taxon>
        <taxon>Bacillota</taxon>
        <taxon>Negativicutes</taxon>
        <taxon>Selenomonadales</taxon>
        <taxon>Sporomusaceae</taxon>
        <taxon>Sporomusa</taxon>
    </lineage>
</organism>